<evidence type="ECO:0000259" key="1">
    <source>
        <dbReference type="Pfam" id="PF08241"/>
    </source>
</evidence>
<protein>
    <recommendedName>
        <fullName evidence="1">Methyltransferase type 11 domain-containing protein</fullName>
    </recommendedName>
</protein>
<feature type="domain" description="Methyltransferase type 11" evidence="1">
    <location>
        <begin position="67"/>
        <end position="185"/>
    </location>
</feature>
<dbReference type="PANTHER" id="PTHR43591:SF24">
    <property type="entry name" value="2-METHOXY-6-POLYPRENYL-1,4-BENZOQUINOL METHYLASE, MITOCHONDRIAL"/>
    <property type="match status" value="1"/>
</dbReference>
<comment type="caution">
    <text evidence="2">The sequence shown here is derived from an EMBL/GenBank/DDBJ whole genome shotgun (WGS) entry which is preliminary data.</text>
</comment>
<proteinExistence type="predicted"/>
<dbReference type="Proteomes" id="UP001295684">
    <property type="component" value="Unassembled WGS sequence"/>
</dbReference>
<dbReference type="EMBL" id="CAMPGE010017831">
    <property type="protein sequence ID" value="CAI2376283.1"/>
    <property type="molecule type" value="Genomic_DNA"/>
</dbReference>
<keyword evidence="3" id="KW-1185">Reference proteome</keyword>
<organism evidence="2 3">
    <name type="scientific">Euplotes crassus</name>
    <dbReference type="NCBI Taxonomy" id="5936"/>
    <lineage>
        <taxon>Eukaryota</taxon>
        <taxon>Sar</taxon>
        <taxon>Alveolata</taxon>
        <taxon>Ciliophora</taxon>
        <taxon>Intramacronucleata</taxon>
        <taxon>Spirotrichea</taxon>
        <taxon>Hypotrichia</taxon>
        <taxon>Euplotida</taxon>
        <taxon>Euplotidae</taxon>
        <taxon>Moneuplotes</taxon>
    </lineage>
</organism>
<reference evidence="2" key="1">
    <citation type="submission" date="2023-07" db="EMBL/GenBank/DDBJ databases">
        <authorList>
            <consortium name="AG Swart"/>
            <person name="Singh M."/>
            <person name="Singh A."/>
            <person name="Seah K."/>
            <person name="Emmerich C."/>
        </authorList>
    </citation>
    <scope>NUCLEOTIDE SEQUENCE</scope>
    <source>
        <strain evidence="2">DP1</strain>
    </source>
</reference>
<accession>A0AAD2D1H2</accession>
<dbReference type="InterPro" id="IPR029063">
    <property type="entry name" value="SAM-dependent_MTases_sf"/>
</dbReference>
<evidence type="ECO:0000313" key="2">
    <source>
        <dbReference type="EMBL" id="CAI2376283.1"/>
    </source>
</evidence>
<dbReference type="SUPFAM" id="SSF53335">
    <property type="entry name" value="S-adenosyl-L-methionine-dependent methyltransferases"/>
    <property type="match status" value="1"/>
</dbReference>
<dbReference type="InterPro" id="IPR013216">
    <property type="entry name" value="Methyltransf_11"/>
</dbReference>
<dbReference type="AlphaFoldDB" id="A0AAD2D1H2"/>
<name>A0AAD2D1H2_EUPCR</name>
<dbReference type="GO" id="GO:0008757">
    <property type="term" value="F:S-adenosylmethionine-dependent methyltransferase activity"/>
    <property type="evidence" value="ECO:0007669"/>
    <property type="project" value="InterPro"/>
</dbReference>
<dbReference type="Pfam" id="PF08241">
    <property type="entry name" value="Methyltransf_11"/>
    <property type="match status" value="1"/>
</dbReference>
<evidence type="ECO:0000313" key="3">
    <source>
        <dbReference type="Proteomes" id="UP001295684"/>
    </source>
</evidence>
<dbReference type="CDD" id="cd02440">
    <property type="entry name" value="AdoMet_MTases"/>
    <property type="match status" value="1"/>
</dbReference>
<sequence length="309" mass="35682">MKKSSCKSSLLKQRAFSTAKLREFWNDFSDDYVQEAETLGIPIGLDLYELTRARKARRVIETAAGAGTASAMFIAHLLKLRSSFVACDLSDEMVSKIQQKYSDLSMLSDKIKYTKLAQEGKEEIDLCNFDDDVKNIYALRCSNEDIPIKDEQFDVYISNFSIHIVSDPEAMLREAHRLLKPEGTIGISLWKRRVESPFFKLFPEILRENGGDISDDYSYFNMEGRVPSYLEKTGFKSIKKATKYIHYNENVENVLRTALKTPFYRESIRANPQEIVEQSIQEFCEVYSREYPPEEEMMHFGVEICIANK</sequence>
<dbReference type="PANTHER" id="PTHR43591">
    <property type="entry name" value="METHYLTRANSFERASE"/>
    <property type="match status" value="1"/>
</dbReference>
<gene>
    <name evidence="2" type="ORF">ECRASSUSDP1_LOCUS17652</name>
</gene>
<dbReference type="Gene3D" id="3.40.50.150">
    <property type="entry name" value="Vaccinia Virus protein VP39"/>
    <property type="match status" value="1"/>
</dbReference>